<evidence type="ECO:0000256" key="3">
    <source>
        <dbReference type="ARBA" id="ARBA00022448"/>
    </source>
</evidence>
<dbReference type="PANTHER" id="PTHR10774">
    <property type="entry name" value="EXTENDED SYNAPTOTAGMIN-RELATED"/>
    <property type="match status" value="1"/>
</dbReference>
<keyword evidence="7" id="KW-0106">Calcium</keyword>
<dbReference type="EMBL" id="CM035425">
    <property type="protein sequence ID" value="KAH7331229.1"/>
    <property type="molecule type" value="Genomic_DNA"/>
</dbReference>
<dbReference type="SMART" id="SM00239">
    <property type="entry name" value="C2"/>
    <property type="match status" value="1"/>
</dbReference>
<evidence type="ECO:0000259" key="15">
    <source>
        <dbReference type="PROSITE" id="PS51847"/>
    </source>
</evidence>
<dbReference type="GO" id="GO:0008289">
    <property type="term" value="F:lipid binding"/>
    <property type="evidence" value="ECO:0007669"/>
    <property type="project" value="UniProtKB-KW"/>
</dbReference>
<proteinExistence type="inferred from homology"/>
<feature type="transmembrane region" description="Helical" evidence="13">
    <location>
        <begin position="44"/>
        <end position="63"/>
    </location>
</feature>
<keyword evidence="11 13" id="KW-0472">Membrane</keyword>
<sequence length="471" mass="52605">MSSARIAEVVTTNTRLVKIANAAVVTVPLLVGALSWLFSLRPFTRFVVGVLLGLLISALFYLVQRYRSKLRLSEASCIAQLIHVSTISFSQKRANSWFSECSGYEKERVNWLNRMLEEIWPALNQAASGLLKLILRSVLDPYKFSIIQKISIKSITLGTVSPRLGGVKFSGGDEDEANLEVELDWRHGQDAKIVIQLQTTGPLLTVQIRDFVVYGTLKLIFKPLKEQFPGFGALTISLKEPPIIDFQTKFLGGDLLAIPGVDNTVDNIIVTALTDLLVWPNRLVFPILGGDYSSLMLRPIGKLKVELVEAQDIANADLWGKSDPYAMLYIRRKQGCIWTSSTKMNTNCPIWNEIHTFDVEDLDSQVLTIQLFDFDSISGDDFIGIAQFPLIDIEPDIEQDVWVSIVEDLKKKDDSSIRGKVHIHVSYQPLPEDRTEGFESNDQSINSPLDTQPSDDQSSSHCTIESEKASS</sequence>
<dbReference type="SUPFAM" id="SSF49562">
    <property type="entry name" value="C2 domain (Calcium/lipid-binding domain, CaLB)"/>
    <property type="match status" value="1"/>
</dbReference>
<feature type="domain" description="C2" evidence="14">
    <location>
        <begin position="282"/>
        <end position="403"/>
    </location>
</feature>
<evidence type="ECO:0000256" key="12">
    <source>
        <dbReference type="SAM" id="MobiDB-lite"/>
    </source>
</evidence>
<comment type="similarity">
    <text evidence="2">Belongs to the synaptotagmin family.</text>
</comment>
<keyword evidence="10" id="KW-0446">Lipid-binding</keyword>
<evidence type="ECO:0000256" key="13">
    <source>
        <dbReference type="SAM" id="Phobius"/>
    </source>
</evidence>
<dbReference type="GO" id="GO:0006869">
    <property type="term" value="P:lipid transport"/>
    <property type="evidence" value="ECO:0007669"/>
    <property type="project" value="UniProtKB-KW"/>
</dbReference>
<protein>
    <submittedName>
        <fullName evidence="16">Uncharacterized protein</fullName>
    </submittedName>
</protein>
<dbReference type="InterPro" id="IPR039010">
    <property type="entry name" value="Synaptotagmin_SMP"/>
</dbReference>
<dbReference type="InterPro" id="IPR035892">
    <property type="entry name" value="C2_domain_sf"/>
</dbReference>
<keyword evidence="9" id="KW-0445">Lipid transport</keyword>
<organism evidence="16 17">
    <name type="scientific">Ceratopteris richardii</name>
    <name type="common">Triangle waterfern</name>
    <dbReference type="NCBI Taxonomy" id="49495"/>
    <lineage>
        <taxon>Eukaryota</taxon>
        <taxon>Viridiplantae</taxon>
        <taxon>Streptophyta</taxon>
        <taxon>Embryophyta</taxon>
        <taxon>Tracheophyta</taxon>
        <taxon>Polypodiopsida</taxon>
        <taxon>Polypodiidae</taxon>
        <taxon>Polypodiales</taxon>
        <taxon>Pteridineae</taxon>
        <taxon>Pteridaceae</taxon>
        <taxon>Parkerioideae</taxon>
        <taxon>Ceratopteris</taxon>
    </lineage>
</organism>
<gene>
    <name evidence="16" type="ORF">KP509_20G020800</name>
</gene>
<evidence type="ECO:0000256" key="4">
    <source>
        <dbReference type="ARBA" id="ARBA00022692"/>
    </source>
</evidence>
<dbReference type="CDD" id="cd00030">
    <property type="entry name" value="C2"/>
    <property type="match status" value="1"/>
</dbReference>
<keyword evidence="5" id="KW-0479">Metal-binding</keyword>
<dbReference type="GO" id="GO:0005783">
    <property type="term" value="C:endoplasmic reticulum"/>
    <property type="evidence" value="ECO:0007669"/>
    <property type="project" value="TreeGrafter"/>
</dbReference>
<evidence type="ECO:0000256" key="1">
    <source>
        <dbReference type="ARBA" id="ARBA00004167"/>
    </source>
</evidence>
<evidence type="ECO:0000256" key="2">
    <source>
        <dbReference type="ARBA" id="ARBA00006996"/>
    </source>
</evidence>
<dbReference type="GO" id="GO:0016020">
    <property type="term" value="C:membrane"/>
    <property type="evidence" value="ECO:0007669"/>
    <property type="project" value="UniProtKB-SubCell"/>
</dbReference>
<comment type="subcellular location">
    <subcellularLocation>
        <location evidence="1">Membrane</location>
        <topology evidence="1">Single-pass membrane protein</topology>
    </subcellularLocation>
</comment>
<evidence type="ECO:0000256" key="6">
    <source>
        <dbReference type="ARBA" id="ARBA00022737"/>
    </source>
</evidence>
<evidence type="ECO:0000256" key="9">
    <source>
        <dbReference type="ARBA" id="ARBA00023055"/>
    </source>
</evidence>
<keyword evidence="6" id="KW-0677">Repeat</keyword>
<keyword evidence="8 13" id="KW-1133">Transmembrane helix</keyword>
<dbReference type="InterPro" id="IPR045050">
    <property type="entry name" value="Synaptotagmin_plant"/>
</dbReference>
<evidence type="ECO:0000259" key="14">
    <source>
        <dbReference type="PROSITE" id="PS50004"/>
    </source>
</evidence>
<dbReference type="PANTHER" id="PTHR10774:SF207">
    <property type="entry name" value="CALCIUM-DEPENDENT LIPID-BINDING PROTEIN"/>
    <property type="match status" value="1"/>
</dbReference>
<evidence type="ECO:0000256" key="5">
    <source>
        <dbReference type="ARBA" id="ARBA00022723"/>
    </source>
</evidence>
<evidence type="ECO:0000313" key="16">
    <source>
        <dbReference type="EMBL" id="KAH7331229.1"/>
    </source>
</evidence>
<dbReference type="PROSITE" id="PS51847">
    <property type="entry name" value="SMP"/>
    <property type="match status" value="1"/>
</dbReference>
<comment type="caution">
    <text evidence="16">The sequence shown here is derived from an EMBL/GenBank/DDBJ whole genome shotgun (WGS) entry which is preliminary data.</text>
</comment>
<evidence type="ECO:0000256" key="7">
    <source>
        <dbReference type="ARBA" id="ARBA00022837"/>
    </source>
</evidence>
<dbReference type="Proteomes" id="UP000825935">
    <property type="component" value="Chromosome 20"/>
</dbReference>
<name>A0A8T2SEB9_CERRI</name>
<dbReference type="OrthoDB" id="67700at2759"/>
<dbReference type="GO" id="GO:0046872">
    <property type="term" value="F:metal ion binding"/>
    <property type="evidence" value="ECO:0007669"/>
    <property type="project" value="UniProtKB-KW"/>
</dbReference>
<dbReference type="OMA" id="HKHINED"/>
<feature type="compositionally biased region" description="Polar residues" evidence="12">
    <location>
        <begin position="438"/>
        <end position="463"/>
    </location>
</feature>
<evidence type="ECO:0000313" key="17">
    <source>
        <dbReference type="Proteomes" id="UP000825935"/>
    </source>
</evidence>
<dbReference type="CDD" id="cd21677">
    <property type="entry name" value="SMP_SYT"/>
    <property type="match status" value="1"/>
</dbReference>
<evidence type="ECO:0000256" key="8">
    <source>
        <dbReference type="ARBA" id="ARBA00022989"/>
    </source>
</evidence>
<dbReference type="PROSITE" id="PS50004">
    <property type="entry name" value="C2"/>
    <property type="match status" value="1"/>
</dbReference>
<dbReference type="InterPro" id="IPR031468">
    <property type="entry name" value="SMP_LBD"/>
</dbReference>
<keyword evidence="4 13" id="KW-0812">Transmembrane</keyword>
<accession>A0A8T2SEB9</accession>
<dbReference type="Pfam" id="PF00168">
    <property type="entry name" value="C2"/>
    <property type="match status" value="1"/>
</dbReference>
<dbReference type="Gene3D" id="2.60.40.150">
    <property type="entry name" value="C2 domain"/>
    <property type="match status" value="1"/>
</dbReference>
<feature type="transmembrane region" description="Helical" evidence="13">
    <location>
        <begin position="20"/>
        <end position="38"/>
    </location>
</feature>
<dbReference type="Pfam" id="PF17047">
    <property type="entry name" value="SMP_LBD"/>
    <property type="match status" value="1"/>
</dbReference>
<reference evidence="16" key="1">
    <citation type="submission" date="2021-08" db="EMBL/GenBank/DDBJ databases">
        <title>WGS assembly of Ceratopteris richardii.</title>
        <authorList>
            <person name="Marchant D.B."/>
            <person name="Chen G."/>
            <person name="Jenkins J."/>
            <person name="Shu S."/>
            <person name="Leebens-Mack J."/>
            <person name="Grimwood J."/>
            <person name="Schmutz J."/>
            <person name="Soltis P."/>
            <person name="Soltis D."/>
            <person name="Chen Z.-H."/>
        </authorList>
    </citation>
    <scope>NUCLEOTIDE SEQUENCE</scope>
    <source>
        <strain evidence="16">Whitten #5841</strain>
        <tissue evidence="16">Leaf</tissue>
    </source>
</reference>
<dbReference type="AlphaFoldDB" id="A0A8T2SEB9"/>
<feature type="domain" description="SMP-LTD" evidence="15">
    <location>
        <begin position="105"/>
        <end position="288"/>
    </location>
</feature>
<evidence type="ECO:0000256" key="11">
    <source>
        <dbReference type="ARBA" id="ARBA00023136"/>
    </source>
</evidence>
<keyword evidence="17" id="KW-1185">Reference proteome</keyword>
<evidence type="ECO:0000256" key="10">
    <source>
        <dbReference type="ARBA" id="ARBA00023121"/>
    </source>
</evidence>
<feature type="region of interest" description="Disordered" evidence="12">
    <location>
        <begin position="430"/>
        <end position="471"/>
    </location>
</feature>
<keyword evidence="3" id="KW-0813">Transport</keyword>
<dbReference type="InterPro" id="IPR000008">
    <property type="entry name" value="C2_dom"/>
</dbReference>